<keyword evidence="2" id="KW-1185">Reference proteome</keyword>
<dbReference type="Proteomes" id="UP001139095">
    <property type="component" value="Unassembled WGS sequence"/>
</dbReference>
<organism evidence="1 2">
    <name type="scientific">Marinomonas algarum</name>
    <dbReference type="NCBI Taxonomy" id="2883105"/>
    <lineage>
        <taxon>Bacteria</taxon>
        <taxon>Pseudomonadati</taxon>
        <taxon>Pseudomonadota</taxon>
        <taxon>Gammaproteobacteria</taxon>
        <taxon>Oceanospirillales</taxon>
        <taxon>Oceanospirillaceae</taxon>
        <taxon>Marinomonas</taxon>
    </lineage>
</organism>
<comment type="caution">
    <text evidence="1">The sequence shown here is derived from an EMBL/GenBank/DDBJ whole genome shotgun (WGS) entry which is preliminary data.</text>
</comment>
<gene>
    <name evidence="1" type="ORF">LG368_05065</name>
</gene>
<proteinExistence type="predicted"/>
<dbReference type="AlphaFoldDB" id="A0A9X1IM11"/>
<accession>A0A9X1IM11</accession>
<name>A0A9X1IM11_9GAMM</name>
<dbReference type="EMBL" id="JAJATW010000005">
    <property type="protein sequence ID" value="MCB5161269.1"/>
    <property type="molecule type" value="Genomic_DNA"/>
</dbReference>
<evidence type="ECO:0000313" key="2">
    <source>
        <dbReference type="Proteomes" id="UP001139095"/>
    </source>
</evidence>
<dbReference type="RefSeq" id="WP_226753654.1">
    <property type="nucleotide sequence ID" value="NZ_JAJATW010000005.1"/>
</dbReference>
<evidence type="ECO:0000313" key="1">
    <source>
        <dbReference type="EMBL" id="MCB5161269.1"/>
    </source>
</evidence>
<dbReference type="InterPro" id="IPR009241">
    <property type="entry name" value="HigB-like"/>
</dbReference>
<reference evidence="1" key="1">
    <citation type="submission" date="2021-10" db="EMBL/GenBank/DDBJ databases">
        <title>Marinomonas pontica sp. nov., isolated from the Black Sea.</title>
        <authorList>
            <person name="Zhao L.-H."/>
            <person name="Xue J.-H."/>
        </authorList>
    </citation>
    <scope>NUCLEOTIDE SEQUENCE</scope>
    <source>
        <strain evidence="1">E8</strain>
    </source>
</reference>
<dbReference type="Pfam" id="PF05973">
    <property type="entry name" value="Gp49"/>
    <property type="match status" value="1"/>
</dbReference>
<sequence>METTDVFDEWFEALDDTDKENVLASLLLLQHKGPQLPRPYADTVKASKFVNMKELRTQNKGNPIRSFYAFDPERTGIVLCAGEKTGKEKRFYVRMISVADNELEKHLTKLSNRGE</sequence>
<protein>
    <submittedName>
        <fullName evidence="1">Type II toxin-antitoxin system RelE/ParE family toxin</fullName>
    </submittedName>
</protein>